<dbReference type="GO" id="GO:0043843">
    <property type="term" value="F:ADP-specific glucokinase activity"/>
    <property type="evidence" value="ECO:0007669"/>
    <property type="project" value="TreeGrafter"/>
</dbReference>
<evidence type="ECO:0000256" key="3">
    <source>
        <dbReference type="ARBA" id="ARBA00022723"/>
    </source>
</evidence>
<sequence length="628" mass="69852">MKFIPSKMLVIRKANSIFISAVALLFIAYWLRDILRNDLPLDIRQVISSLSHVEYSHRPLPQRSPGPKVLVGFGGCVDLRVRALSLFERMKLSGFANKTNVPTTHQRIGSIQDFMAEFYSSFILGAAVERVVHNVTLFKEMVNEASELIPFVLRKKLLSPTITGSHHYGSESFVTSAPTTQPVAWWSLGGNAPVMASRLAREGAQVALAARLSQRQISHLPSGVKVLMAPPDFGLPDIPEEDIHLVLEYESGDKLEDSVAPRANRYILVHDVENPLLSGLWPGLLETWQRHNSEFVVDEKESTTTKEAPAIPDLFVLGGLQVMDNILSVEETKIRTSRINELNRFLSSLPSETLIHFEMASYVNEDFTMDILKTVLPHSDSIGLNEQELPNLVSLLSNNTVTHISTAYPRAANMLDNMRSVWAYMNDPNLPRVNSASGPKWRRLSRLHLHSLAHQIIMVRRHSKGGAVAREQLKAHQSSGILPPRRSDIGLAWPFTRAAVAKASLIAHRHTCAASSIDPVKTRLLVDDSFAVTADPITWKSALQNNNQIPRIKFNHSEPVACWTEPEPRIQSEHNQSDLENSIRELPFDTQIEICIAPVLVCSQVKQTAGAGDNISAAALRTQIVSRS</sequence>
<evidence type="ECO:0000256" key="6">
    <source>
        <dbReference type="ARBA" id="ARBA00023152"/>
    </source>
</evidence>
<evidence type="ECO:0000256" key="4">
    <source>
        <dbReference type="ARBA" id="ARBA00022777"/>
    </source>
</evidence>
<proteinExistence type="predicted"/>
<evidence type="ECO:0008006" key="11">
    <source>
        <dbReference type="Google" id="ProtNLM"/>
    </source>
</evidence>
<dbReference type="Proteomes" id="UP000050795">
    <property type="component" value="Unassembled WGS sequence"/>
</dbReference>
<evidence type="ECO:0000256" key="7">
    <source>
        <dbReference type="SAM" id="Phobius"/>
    </source>
</evidence>
<evidence type="ECO:0000313" key="9">
    <source>
        <dbReference type="WBParaSite" id="TREG1_51550.1"/>
    </source>
</evidence>
<dbReference type="AlphaFoldDB" id="A0AA85JXG7"/>
<dbReference type="Gene3D" id="3.40.1190.20">
    <property type="match status" value="1"/>
</dbReference>
<reference evidence="9 10" key="2">
    <citation type="submission" date="2023-11" db="UniProtKB">
        <authorList>
            <consortium name="WormBaseParasite"/>
        </authorList>
    </citation>
    <scope>IDENTIFICATION</scope>
</reference>
<keyword evidence="6" id="KW-0324">Glycolysis</keyword>
<dbReference type="InterPro" id="IPR007666">
    <property type="entry name" value="ADP_PFK/GK"/>
</dbReference>
<dbReference type="PROSITE" id="PS51255">
    <property type="entry name" value="ADPK"/>
    <property type="match status" value="1"/>
</dbReference>
<keyword evidence="8" id="KW-1185">Reference proteome</keyword>
<dbReference type="PANTHER" id="PTHR21208:SF1">
    <property type="entry name" value="ADP-DEPENDENT GLUCOKINASE"/>
    <property type="match status" value="1"/>
</dbReference>
<dbReference type="GO" id="GO:0006096">
    <property type="term" value="P:glycolytic process"/>
    <property type="evidence" value="ECO:0007669"/>
    <property type="project" value="UniProtKB-KW"/>
</dbReference>
<dbReference type="GO" id="GO:0005783">
    <property type="term" value="C:endoplasmic reticulum"/>
    <property type="evidence" value="ECO:0007669"/>
    <property type="project" value="TreeGrafter"/>
</dbReference>
<dbReference type="PANTHER" id="PTHR21208">
    <property type="entry name" value="ADP-DEPENDENT GLUCOKINASE"/>
    <property type="match status" value="1"/>
</dbReference>
<dbReference type="WBParaSite" id="TREG1_51550.1">
    <property type="protein sequence ID" value="TREG1_51550.1"/>
    <property type="gene ID" value="TREG1_51550"/>
</dbReference>
<evidence type="ECO:0000256" key="2">
    <source>
        <dbReference type="ARBA" id="ARBA00022679"/>
    </source>
</evidence>
<dbReference type="InterPro" id="IPR029056">
    <property type="entry name" value="Ribokinase-like"/>
</dbReference>
<organism evidence="8 9">
    <name type="scientific">Trichobilharzia regenti</name>
    <name type="common">Nasal bird schistosome</name>
    <dbReference type="NCBI Taxonomy" id="157069"/>
    <lineage>
        <taxon>Eukaryota</taxon>
        <taxon>Metazoa</taxon>
        <taxon>Spiralia</taxon>
        <taxon>Lophotrochozoa</taxon>
        <taxon>Platyhelminthes</taxon>
        <taxon>Trematoda</taxon>
        <taxon>Digenea</taxon>
        <taxon>Strigeidida</taxon>
        <taxon>Schistosomatoidea</taxon>
        <taxon>Schistosomatidae</taxon>
        <taxon>Trichobilharzia</taxon>
    </lineage>
</organism>
<keyword evidence="4" id="KW-0418">Kinase</keyword>
<keyword evidence="7" id="KW-0472">Membrane</keyword>
<keyword evidence="7" id="KW-1133">Transmembrane helix</keyword>
<protein>
    <recommendedName>
        <fullName evidence="11">ADP-dependent glucokinase</fullName>
    </recommendedName>
</protein>
<keyword evidence="3" id="KW-0479">Metal-binding</keyword>
<dbReference type="SUPFAM" id="SSF53613">
    <property type="entry name" value="Ribokinase-like"/>
    <property type="match status" value="2"/>
</dbReference>
<evidence type="ECO:0000256" key="5">
    <source>
        <dbReference type="ARBA" id="ARBA00022842"/>
    </source>
</evidence>
<dbReference type="GO" id="GO:0006006">
    <property type="term" value="P:glucose metabolic process"/>
    <property type="evidence" value="ECO:0007669"/>
    <property type="project" value="TreeGrafter"/>
</dbReference>
<evidence type="ECO:0000313" key="10">
    <source>
        <dbReference type="WBParaSite" id="TREG1_51550.2"/>
    </source>
</evidence>
<evidence type="ECO:0000313" key="8">
    <source>
        <dbReference type="Proteomes" id="UP000050795"/>
    </source>
</evidence>
<accession>A0AA85JXG7</accession>
<keyword evidence="2" id="KW-0808">Transferase</keyword>
<keyword evidence="1" id="KW-0963">Cytoplasm</keyword>
<keyword evidence="5" id="KW-0460">Magnesium</keyword>
<evidence type="ECO:0000256" key="1">
    <source>
        <dbReference type="ARBA" id="ARBA00022490"/>
    </source>
</evidence>
<feature type="transmembrane region" description="Helical" evidence="7">
    <location>
        <begin position="12"/>
        <end position="31"/>
    </location>
</feature>
<dbReference type="WBParaSite" id="TREG1_51550.2">
    <property type="protein sequence ID" value="TREG1_51550.2"/>
    <property type="gene ID" value="TREG1_51550"/>
</dbReference>
<name>A0AA85JXG7_TRIRE</name>
<reference evidence="8" key="1">
    <citation type="submission" date="2022-06" db="EMBL/GenBank/DDBJ databases">
        <authorList>
            <person name="Berger JAMES D."/>
            <person name="Berger JAMES D."/>
        </authorList>
    </citation>
    <scope>NUCLEOTIDE SEQUENCE [LARGE SCALE GENOMIC DNA]</scope>
</reference>
<keyword evidence="7" id="KW-0812">Transmembrane</keyword>
<dbReference type="Pfam" id="PF04587">
    <property type="entry name" value="ADP_PFK_GK"/>
    <property type="match status" value="3"/>
</dbReference>
<dbReference type="GO" id="GO:0046872">
    <property type="term" value="F:metal ion binding"/>
    <property type="evidence" value="ECO:0007669"/>
    <property type="project" value="UniProtKB-KW"/>
</dbReference>